<dbReference type="AlphaFoldDB" id="A0A4R5D480"/>
<evidence type="ECO:0000313" key="1">
    <source>
        <dbReference type="EMBL" id="TDE08199.1"/>
    </source>
</evidence>
<evidence type="ECO:0000313" key="2">
    <source>
        <dbReference type="Proteomes" id="UP000294739"/>
    </source>
</evidence>
<dbReference type="Proteomes" id="UP000294739">
    <property type="component" value="Unassembled WGS sequence"/>
</dbReference>
<protein>
    <submittedName>
        <fullName evidence="1">Uncharacterized protein</fullName>
    </submittedName>
</protein>
<name>A0A4R5D480_9ACTN</name>
<reference evidence="1 2" key="1">
    <citation type="submission" date="2019-03" db="EMBL/GenBank/DDBJ databases">
        <title>Draft genome sequences of novel Actinobacteria.</title>
        <authorList>
            <person name="Sahin N."/>
            <person name="Ay H."/>
            <person name="Saygin H."/>
        </authorList>
    </citation>
    <scope>NUCLEOTIDE SEQUENCE [LARGE SCALE GENOMIC DNA]</scope>
    <source>
        <strain evidence="1 2">5K138</strain>
    </source>
</reference>
<gene>
    <name evidence="1" type="ORF">E1269_17980</name>
</gene>
<organism evidence="1 2">
    <name type="scientific">Jiangella asiatica</name>
    <dbReference type="NCBI Taxonomy" id="2530372"/>
    <lineage>
        <taxon>Bacteria</taxon>
        <taxon>Bacillati</taxon>
        <taxon>Actinomycetota</taxon>
        <taxon>Actinomycetes</taxon>
        <taxon>Jiangellales</taxon>
        <taxon>Jiangellaceae</taxon>
        <taxon>Jiangella</taxon>
    </lineage>
</organism>
<dbReference type="EMBL" id="SMKZ01000026">
    <property type="protein sequence ID" value="TDE08199.1"/>
    <property type="molecule type" value="Genomic_DNA"/>
</dbReference>
<accession>A0A4R5D480</accession>
<proteinExistence type="predicted"/>
<sequence length="87" mass="9280">MSCFITWCEEDSEHTIHRRYLSSLVVSQGRGIVGVSIVSVDHGDLVNVELTASARLVDPVIVMITSAEARGVGRALLEAAGQADKKG</sequence>
<comment type="caution">
    <text evidence="1">The sequence shown here is derived from an EMBL/GenBank/DDBJ whole genome shotgun (WGS) entry which is preliminary data.</text>
</comment>
<dbReference type="RefSeq" id="WP_131897011.1">
    <property type="nucleotide sequence ID" value="NZ_SMKZ01000026.1"/>
</dbReference>
<keyword evidence="2" id="KW-1185">Reference proteome</keyword>
<dbReference type="InParanoid" id="A0A4R5D480"/>